<reference evidence="9" key="1">
    <citation type="submission" date="2020-06" db="EMBL/GenBank/DDBJ databases">
        <authorList>
            <person name="Dong N."/>
        </authorList>
    </citation>
    <scope>NUCLEOTIDE SEQUENCE</scope>
    <source>
        <strain evidence="9">R1692</strain>
    </source>
</reference>
<dbReference type="InterPro" id="IPR025405">
    <property type="entry name" value="DUF4131"/>
</dbReference>
<evidence type="ECO:0000256" key="4">
    <source>
        <dbReference type="ARBA" id="ARBA00022989"/>
    </source>
</evidence>
<dbReference type="NCBIfam" id="TIGR00360">
    <property type="entry name" value="ComEC_N-term"/>
    <property type="match status" value="1"/>
</dbReference>
<keyword evidence="4 6" id="KW-1133">Transmembrane helix</keyword>
<evidence type="ECO:0000259" key="8">
    <source>
        <dbReference type="Pfam" id="PF13567"/>
    </source>
</evidence>
<reference evidence="9" key="2">
    <citation type="journal article" date="2022" name="Sci. Total Environ.">
        <title>Prevalence, transmission, and molecular epidemiology of tet(X)-positive bacteria among humans, animals, and environmental niches in China: An epidemiological, and genomic-based study.</title>
        <authorList>
            <person name="Dong N."/>
            <person name="Zeng Y."/>
            <person name="Cai C."/>
            <person name="Sun C."/>
            <person name="Lu J."/>
            <person name="Liu C."/>
            <person name="Zhou H."/>
            <person name="Sun Q."/>
            <person name="Shu L."/>
            <person name="Wang H."/>
            <person name="Wang Y."/>
            <person name="Wang S."/>
            <person name="Wu C."/>
            <person name="Chan E.W."/>
            <person name="Chen G."/>
            <person name="Shen Z."/>
            <person name="Chen S."/>
            <person name="Zhang R."/>
        </authorList>
    </citation>
    <scope>NUCLEOTIDE SEQUENCE</scope>
    <source>
        <strain evidence="9">R1692</strain>
    </source>
</reference>
<dbReference type="RefSeq" id="WP_187773978.1">
    <property type="nucleotide sequence ID" value="NZ_CP030848.1"/>
</dbReference>
<feature type="transmembrane region" description="Helical" evidence="6">
    <location>
        <begin position="397"/>
        <end position="416"/>
    </location>
</feature>
<comment type="subcellular location">
    <subcellularLocation>
        <location evidence="1">Cell membrane</location>
        <topology evidence="1">Multi-pass membrane protein</topology>
    </subcellularLocation>
</comment>
<keyword evidence="5 6" id="KW-0472">Membrane</keyword>
<feature type="transmembrane region" description="Helical" evidence="6">
    <location>
        <begin position="262"/>
        <end position="283"/>
    </location>
</feature>
<evidence type="ECO:0000256" key="3">
    <source>
        <dbReference type="ARBA" id="ARBA00022692"/>
    </source>
</evidence>
<keyword evidence="2" id="KW-1003">Cell membrane</keyword>
<comment type="caution">
    <text evidence="9">The sequence shown here is derived from an EMBL/GenBank/DDBJ whole genome shotgun (WGS) entry which is preliminary data.</text>
</comment>
<name>A0ABT7NIS1_9SPHI</name>
<dbReference type="Proteomes" id="UP001170954">
    <property type="component" value="Unassembled WGS sequence"/>
</dbReference>
<evidence type="ECO:0000256" key="6">
    <source>
        <dbReference type="SAM" id="Phobius"/>
    </source>
</evidence>
<dbReference type="PANTHER" id="PTHR30619">
    <property type="entry name" value="DNA INTERNALIZATION/COMPETENCE PROTEIN COMEC/REC2"/>
    <property type="match status" value="1"/>
</dbReference>
<feature type="transmembrane region" description="Helical" evidence="6">
    <location>
        <begin position="63"/>
        <end position="82"/>
    </location>
</feature>
<feature type="domain" description="DUF4131" evidence="8">
    <location>
        <begin position="47"/>
        <end position="192"/>
    </location>
</feature>
<feature type="transmembrane region" description="Helical" evidence="6">
    <location>
        <begin position="483"/>
        <end position="506"/>
    </location>
</feature>
<sequence length="681" mass="77477">MSGFDFKLNVSKAPCVKALIPFCSGIAIAYFLTVEQIAVHYGFVYLTGFLPILFLVKNSVKSYLVSAYLSLCFLLFGIQMTFNRLPMLDEELRATEQLWVALVDESPVERDKIYRMTLKVIGRFENKDFQELNQSPLVQGLLWKDSTLSVSFGLGDTLLIRGKITETTTVRNPHAFDYSAYLKSQGIQYQIWFGAKSFRTVAREKGMNLSLLLENNRQLLNDRFHQYIPEQSYTALASAITFGYRAELSNELMQTFSKTGTIHILSVSGMHVAILCAVITFVLSPLRFVRRTRLLGIWISLGFIWLFAICCGLGPAVLRATVMFSLYLFSLMLRRDLIGLNSLAGSALILLCINPLMLLDMGFQLSYLAVFGIMTMMPILQRMYYSYKIGIRQSLDLLYMSIAAQVSTTSLALFFFHQFPTYFLLGNFIMAIPSSIIMVGGIILMLCPIDFVNELVGIVLQNTIALSYAALRRVEALPFSSIQGIYWSWQEMVLTHIILLGLLIAFRFKERLLLWISMLCLLMFICYEVRKEIALQSYVGLRFYQLGREFAIASINEGTVNVYSSADSLYQKNIQFTIHNDISRFSEIQDVFFMNMSKDSNSVILQNAVEMIAICNKACTSDAAFILLRNNVSLTNSDNHSFIILDASNSWSFINKKNKELDSLGRPYYILKENFAYVWDN</sequence>
<dbReference type="Pfam" id="PF13567">
    <property type="entry name" value="DUF4131"/>
    <property type="match status" value="1"/>
</dbReference>
<feature type="transmembrane region" description="Helical" evidence="6">
    <location>
        <begin position="38"/>
        <end position="56"/>
    </location>
</feature>
<feature type="transmembrane region" description="Helical" evidence="6">
    <location>
        <begin position="295"/>
        <end position="318"/>
    </location>
</feature>
<dbReference type="EMBL" id="JACAGK010000004">
    <property type="protein sequence ID" value="MDM1047091.1"/>
    <property type="molecule type" value="Genomic_DNA"/>
</dbReference>
<dbReference type="InterPro" id="IPR004477">
    <property type="entry name" value="ComEC_N"/>
</dbReference>
<feature type="transmembrane region" description="Helical" evidence="6">
    <location>
        <begin position="512"/>
        <end position="529"/>
    </location>
</feature>
<accession>A0ABT7NIS1</accession>
<dbReference type="Pfam" id="PF03772">
    <property type="entry name" value="Competence"/>
    <property type="match status" value="1"/>
</dbReference>
<feature type="transmembrane region" description="Helical" evidence="6">
    <location>
        <begin position="12"/>
        <end position="32"/>
    </location>
</feature>
<feature type="transmembrane region" description="Helical" evidence="6">
    <location>
        <begin position="365"/>
        <end position="385"/>
    </location>
</feature>
<gene>
    <name evidence="9" type="ORF">HX018_02365</name>
</gene>
<protein>
    <submittedName>
        <fullName evidence="9">ComEC/Rec2 family competence protein</fullName>
    </submittedName>
</protein>
<dbReference type="InterPro" id="IPR052159">
    <property type="entry name" value="Competence_DNA_uptake"/>
</dbReference>
<feature type="domain" description="ComEC/Rec2-related protein" evidence="7">
    <location>
        <begin position="240"/>
        <end position="505"/>
    </location>
</feature>
<keyword evidence="10" id="KW-1185">Reference proteome</keyword>
<proteinExistence type="predicted"/>
<evidence type="ECO:0000259" key="7">
    <source>
        <dbReference type="Pfam" id="PF03772"/>
    </source>
</evidence>
<evidence type="ECO:0000313" key="10">
    <source>
        <dbReference type="Proteomes" id="UP001170954"/>
    </source>
</evidence>
<feature type="transmembrane region" description="Helical" evidence="6">
    <location>
        <begin position="338"/>
        <end position="358"/>
    </location>
</feature>
<evidence type="ECO:0000256" key="1">
    <source>
        <dbReference type="ARBA" id="ARBA00004651"/>
    </source>
</evidence>
<organism evidence="9 10">
    <name type="scientific">Sphingobacterium hotanense</name>
    <dbReference type="NCBI Taxonomy" id="649196"/>
    <lineage>
        <taxon>Bacteria</taxon>
        <taxon>Pseudomonadati</taxon>
        <taxon>Bacteroidota</taxon>
        <taxon>Sphingobacteriia</taxon>
        <taxon>Sphingobacteriales</taxon>
        <taxon>Sphingobacteriaceae</taxon>
        <taxon>Sphingobacterium</taxon>
    </lineage>
</organism>
<dbReference type="PANTHER" id="PTHR30619:SF1">
    <property type="entry name" value="RECOMBINATION PROTEIN 2"/>
    <property type="match status" value="1"/>
</dbReference>
<evidence type="ECO:0000256" key="5">
    <source>
        <dbReference type="ARBA" id="ARBA00023136"/>
    </source>
</evidence>
<keyword evidence="3 6" id="KW-0812">Transmembrane</keyword>
<evidence type="ECO:0000313" key="9">
    <source>
        <dbReference type="EMBL" id="MDM1047091.1"/>
    </source>
</evidence>
<feature type="transmembrane region" description="Helical" evidence="6">
    <location>
        <begin position="423"/>
        <end position="445"/>
    </location>
</feature>
<evidence type="ECO:0000256" key="2">
    <source>
        <dbReference type="ARBA" id="ARBA00022475"/>
    </source>
</evidence>